<dbReference type="InterPro" id="IPR050168">
    <property type="entry name" value="AAA_ATPase_domain"/>
</dbReference>
<dbReference type="GO" id="GO:0003723">
    <property type="term" value="F:RNA binding"/>
    <property type="evidence" value="ECO:0007669"/>
    <property type="project" value="TreeGrafter"/>
</dbReference>
<feature type="domain" description="ATPase AAA-type core" evidence="1">
    <location>
        <begin position="9"/>
        <end position="63"/>
    </location>
</feature>
<sequence length="152" mass="17122">MVANESNLDSLETDQVSSYFLNEIDGLKSNDGVIIVGSTNHLERLDPGIAKRPSRFDRLYLFPSPDFKQRVAYCMFWQSKLADNNTIEFPDQLCEAIADITHDFSFTYIQEAFVASLLVIAGGEKGKEKEEEEEYAWVVTTKGGGDLEDLEL</sequence>
<name>A0AA39WE41_9PEZI</name>
<dbReference type="Gene3D" id="3.40.50.300">
    <property type="entry name" value="P-loop containing nucleotide triphosphate hydrolases"/>
    <property type="match status" value="1"/>
</dbReference>
<dbReference type="GO" id="GO:0005524">
    <property type="term" value="F:ATP binding"/>
    <property type="evidence" value="ECO:0007669"/>
    <property type="project" value="InterPro"/>
</dbReference>
<comment type="caution">
    <text evidence="2">The sequence shown here is derived from an EMBL/GenBank/DDBJ whole genome shotgun (WGS) entry which is preliminary data.</text>
</comment>
<evidence type="ECO:0000313" key="3">
    <source>
        <dbReference type="Proteomes" id="UP001175000"/>
    </source>
</evidence>
<evidence type="ECO:0000313" key="2">
    <source>
        <dbReference type="EMBL" id="KAK0613708.1"/>
    </source>
</evidence>
<dbReference type="PANTHER" id="PTHR23077:SF132">
    <property type="entry name" value="ATP-DEPENDENT ZN PROTEASE"/>
    <property type="match status" value="1"/>
</dbReference>
<evidence type="ECO:0000259" key="1">
    <source>
        <dbReference type="Pfam" id="PF00004"/>
    </source>
</evidence>
<reference evidence="2" key="1">
    <citation type="submission" date="2023-06" db="EMBL/GenBank/DDBJ databases">
        <title>Genome-scale phylogeny and comparative genomics of the fungal order Sordariales.</title>
        <authorList>
            <consortium name="Lawrence Berkeley National Laboratory"/>
            <person name="Hensen N."/>
            <person name="Bonometti L."/>
            <person name="Westerberg I."/>
            <person name="Brannstrom I.O."/>
            <person name="Guillou S."/>
            <person name="Cros-Aarteil S."/>
            <person name="Calhoun S."/>
            <person name="Haridas S."/>
            <person name="Kuo A."/>
            <person name="Mondo S."/>
            <person name="Pangilinan J."/>
            <person name="Riley R."/>
            <person name="Labutti K."/>
            <person name="Andreopoulos B."/>
            <person name="Lipzen A."/>
            <person name="Chen C."/>
            <person name="Yanf M."/>
            <person name="Daum C."/>
            <person name="Ng V."/>
            <person name="Clum A."/>
            <person name="Steindorff A."/>
            <person name="Ohm R."/>
            <person name="Martin F."/>
            <person name="Silar P."/>
            <person name="Natvig D."/>
            <person name="Lalanne C."/>
            <person name="Gautier V."/>
            <person name="Ament-Velasquez S.L."/>
            <person name="Kruys A."/>
            <person name="Hutchinson M.I."/>
            <person name="Powell A.J."/>
            <person name="Barry K."/>
            <person name="Miller A.N."/>
            <person name="Grigoriev I.V."/>
            <person name="Debuchy R."/>
            <person name="Gladieux P."/>
            <person name="Thoren M.H."/>
            <person name="Johannesson H."/>
        </authorList>
    </citation>
    <scope>NUCLEOTIDE SEQUENCE</scope>
    <source>
        <strain evidence="2">CBS 606.72</strain>
    </source>
</reference>
<organism evidence="2 3">
    <name type="scientific">Immersiella caudata</name>
    <dbReference type="NCBI Taxonomy" id="314043"/>
    <lineage>
        <taxon>Eukaryota</taxon>
        <taxon>Fungi</taxon>
        <taxon>Dikarya</taxon>
        <taxon>Ascomycota</taxon>
        <taxon>Pezizomycotina</taxon>
        <taxon>Sordariomycetes</taxon>
        <taxon>Sordariomycetidae</taxon>
        <taxon>Sordariales</taxon>
        <taxon>Lasiosphaeriaceae</taxon>
        <taxon>Immersiella</taxon>
    </lineage>
</organism>
<keyword evidence="3" id="KW-1185">Reference proteome</keyword>
<dbReference type="InterPro" id="IPR027417">
    <property type="entry name" value="P-loop_NTPase"/>
</dbReference>
<dbReference type="AlphaFoldDB" id="A0AA39WE41"/>
<dbReference type="PANTHER" id="PTHR23077">
    <property type="entry name" value="AAA-FAMILY ATPASE"/>
    <property type="match status" value="1"/>
</dbReference>
<dbReference type="Pfam" id="PF00004">
    <property type="entry name" value="AAA"/>
    <property type="match status" value="1"/>
</dbReference>
<dbReference type="InterPro" id="IPR003959">
    <property type="entry name" value="ATPase_AAA_core"/>
</dbReference>
<dbReference type="Proteomes" id="UP001175000">
    <property type="component" value="Unassembled WGS sequence"/>
</dbReference>
<protein>
    <recommendedName>
        <fullName evidence="1">ATPase AAA-type core domain-containing protein</fullName>
    </recommendedName>
</protein>
<dbReference type="Gene3D" id="1.10.8.60">
    <property type="match status" value="1"/>
</dbReference>
<dbReference type="GO" id="GO:0005634">
    <property type="term" value="C:nucleus"/>
    <property type="evidence" value="ECO:0007669"/>
    <property type="project" value="TreeGrafter"/>
</dbReference>
<accession>A0AA39WE41</accession>
<proteinExistence type="predicted"/>
<dbReference type="GO" id="GO:0042254">
    <property type="term" value="P:ribosome biogenesis"/>
    <property type="evidence" value="ECO:0007669"/>
    <property type="project" value="TreeGrafter"/>
</dbReference>
<dbReference type="GO" id="GO:0016887">
    <property type="term" value="F:ATP hydrolysis activity"/>
    <property type="evidence" value="ECO:0007669"/>
    <property type="project" value="InterPro"/>
</dbReference>
<dbReference type="EMBL" id="JAULSU010000006">
    <property type="protein sequence ID" value="KAK0613708.1"/>
    <property type="molecule type" value="Genomic_DNA"/>
</dbReference>
<gene>
    <name evidence="2" type="ORF">B0T14DRAFT_499135</name>
</gene>
<dbReference type="SUPFAM" id="SSF52540">
    <property type="entry name" value="P-loop containing nucleoside triphosphate hydrolases"/>
    <property type="match status" value="1"/>
</dbReference>
<dbReference type="GO" id="GO:1990275">
    <property type="term" value="F:preribosome binding"/>
    <property type="evidence" value="ECO:0007669"/>
    <property type="project" value="TreeGrafter"/>
</dbReference>